<sequence length="70" mass="7486">MTNAEGRDPMRYSIAFALIVITTFTGGTIIVLGETGKNFAAGQSGGVAYVLDVDSKFQPRCNSELVELDK</sequence>
<dbReference type="InterPro" id="IPR051394">
    <property type="entry name" value="Glutamate_Synthase"/>
</dbReference>
<comment type="caution">
    <text evidence="3">The sequence shown here is derived from an EMBL/GenBank/DDBJ whole genome shotgun (WGS) entry which is preliminary data.</text>
</comment>
<dbReference type="AlphaFoldDB" id="A0AA88WZR2"/>
<dbReference type="InterPro" id="IPR002489">
    <property type="entry name" value="Glu_synth_asu_C"/>
</dbReference>
<evidence type="ECO:0000259" key="2">
    <source>
        <dbReference type="Pfam" id="PF01493"/>
    </source>
</evidence>
<dbReference type="GO" id="GO:0016491">
    <property type="term" value="F:oxidoreductase activity"/>
    <property type="evidence" value="ECO:0007669"/>
    <property type="project" value="InterPro"/>
</dbReference>
<keyword evidence="1" id="KW-1133">Transmembrane helix</keyword>
<proteinExistence type="predicted"/>
<dbReference type="PANTHER" id="PTHR43100:SF1">
    <property type="entry name" value="GLUTAMATE SYNTHASE [NADPH] SMALL CHAIN"/>
    <property type="match status" value="1"/>
</dbReference>
<accession>A0AA88WZR2</accession>
<keyword evidence="1" id="KW-0812">Transmembrane</keyword>
<evidence type="ECO:0000313" key="3">
    <source>
        <dbReference type="EMBL" id="KAK3037031.1"/>
    </source>
</evidence>
<dbReference type="EMBL" id="JAVXUP010000132">
    <property type="protein sequence ID" value="KAK3037031.1"/>
    <property type="molecule type" value="Genomic_DNA"/>
</dbReference>
<dbReference type="InterPro" id="IPR036485">
    <property type="entry name" value="Glu_synth_asu_C_sf"/>
</dbReference>
<dbReference type="SUPFAM" id="SSF69336">
    <property type="entry name" value="Alpha subunit of glutamate synthase, C-terminal domain"/>
    <property type="match status" value="1"/>
</dbReference>
<keyword evidence="1" id="KW-0472">Membrane</keyword>
<reference evidence="3" key="1">
    <citation type="submission" date="2022-12" db="EMBL/GenBank/DDBJ databases">
        <title>Draft genome assemblies for two species of Escallonia (Escalloniales).</title>
        <authorList>
            <person name="Chanderbali A."/>
            <person name="Dervinis C."/>
            <person name="Anghel I."/>
            <person name="Soltis D."/>
            <person name="Soltis P."/>
            <person name="Zapata F."/>
        </authorList>
    </citation>
    <scope>NUCLEOTIDE SEQUENCE</scope>
    <source>
        <strain evidence="3">UCBG64.0493</strain>
        <tissue evidence="3">Leaf</tissue>
    </source>
</reference>
<dbReference type="Pfam" id="PF01493">
    <property type="entry name" value="GXGXG"/>
    <property type="match status" value="1"/>
</dbReference>
<keyword evidence="4" id="KW-1185">Reference proteome</keyword>
<evidence type="ECO:0000256" key="1">
    <source>
        <dbReference type="SAM" id="Phobius"/>
    </source>
</evidence>
<evidence type="ECO:0000313" key="4">
    <source>
        <dbReference type="Proteomes" id="UP001188597"/>
    </source>
</evidence>
<dbReference type="Gene3D" id="2.160.20.60">
    <property type="entry name" value="Glutamate synthase, alpha subunit, C-terminal domain"/>
    <property type="match status" value="1"/>
</dbReference>
<feature type="domain" description="Glutamate synthase alpha subunit C-terminal" evidence="2">
    <location>
        <begin position="24"/>
        <end position="69"/>
    </location>
</feature>
<organism evidence="3 4">
    <name type="scientific">Escallonia herrerae</name>
    <dbReference type="NCBI Taxonomy" id="1293975"/>
    <lineage>
        <taxon>Eukaryota</taxon>
        <taxon>Viridiplantae</taxon>
        <taxon>Streptophyta</taxon>
        <taxon>Embryophyta</taxon>
        <taxon>Tracheophyta</taxon>
        <taxon>Spermatophyta</taxon>
        <taxon>Magnoliopsida</taxon>
        <taxon>eudicotyledons</taxon>
        <taxon>Gunneridae</taxon>
        <taxon>Pentapetalae</taxon>
        <taxon>asterids</taxon>
        <taxon>campanulids</taxon>
        <taxon>Escalloniales</taxon>
        <taxon>Escalloniaceae</taxon>
        <taxon>Escallonia</taxon>
    </lineage>
</organism>
<feature type="transmembrane region" description="Helical" evidence="1">
    <location>
        <begin position="12"/>
        <end position="33"/>
    </location>
</feature>
<protein>
    <recommendedName>
        <fullName evidence="2">Glutamate synthase alpha subunit C-terminal domain-containing protein</fullName>
    </recommendedName>
</protein>
<dbReference type="Proteomes" id="UP001188597">
    <property type="component" value="Unassembled WGS sequence"/>
</dbReference>
<dbReference type="PANTHER" id="PTHR43100">
    <property type="entry name" value="GLUTAMATE SYNTHASE [NADPH] SMALL CHAIN"/>
    <property type="match status" value="1"/>
</dbReference>
<gene>
    <name evidence="3" type="ORF">RJ639_031605</name>
</gene>
<name>A0AA88WZR2_9ASTE</name>